<dbReference type="AlphaFoldDB" id="A0A0C2GNS6"/>
<reference evidence="1 2" key="1">
    <citation type="submission" date="2013-12" db="EMBL/GenBank/DDBJ databases">
        <title>Draft genome of the parsitic nematode Ancylostoma duodenale.</title>
        <authorList>
            <person name="Mitreva M."/>
        </authorList>
    </citation>
    <scope>NUCLEOTIDE SEQUENCE [LARGE SCALE GENOMIC DNA]</scope>
    <source>
        <strain evidence="1 2">Zhejiang</strain>
    </source>
</reference>
<accession>A0A0C2GNS6</accession>
<organism evidence="1 2">
    <name type="scientific">Ancylostoma duodenale</name>
    <dbReference type="NCBI Taxonomy" id="51022"/>
    <lineage>
        <taxon>Eukaryota</taxon>
        <taxon>Metazoa</taxon>
        <taxon>Ecdysozoa</taxon>
        <taxon>Nematoda</taxon>
        <taxon>Chromadorea</taxon>
        <taxon>Rhabditida</taxon>
        <taxon>Rhabditina</taxon>
        <taxon>Rhabditomorpha</taxon>
        <taxon>Strongyloidea</taxon>
        <taxon>Ancylostomatidae</taxon>
        <taxon>Ancylostomatinae</taxon>
        <taxon>Ancylostoma</taxon>
    </lineage>
</organism>
<keyword evidence="2" id="KW-1185">Reference proteome</keyword>
<evidence type="ECO:0000313" key="1">
    <source>
        <dbReference type="EMBL" id="KIH60739.1"/>
    </source>
</evidence>
<gene>
    <name evidence="1" type="ORF">ANCDUO_08996</name>
</gene>
<protein>
    <submittedName>
        <fullName evidence="1">Uncharacterized protein</fullName>
    </submittedName>
</protein>
<dbReference type="Proteomes" id="UP000054047">
    <property type="component" value="Unassembled WGS sequence"/>
</dbReference>
<evidence type="ECO:0000313" key="2">
    <source>
        <dbReference type="Proteomes" id="UP000054047"/>
    </source>
</evidence>
<name>A0A0C2GNS6_9BILA</name>
<proteinExistence type="predicted"/>
<dbReference type="EMBL" id="KN730675">
    <property type="protein sequence ID" value="KIH60739.1"/>
    <property type="molecule type" value="Genomic_DNA"/>
</dbReference>
<sequence>MAIEAEEPATTAVRLHELLVQCRFRHPIMKMQYMRVTDRRTMMPAELHRSLARTAGQMGSVFAVLLVIS</sequence>